<evidence type="ECO:0000313" key="1">
    <source>
        <dbReference type="EMBL" id="TNJ26852.1"/>
    </source>
</evidence>
<dbReference type="InterPro" id="IPR055325">
    <property type="entry name" value="CF161"/>
</dbReference>
<reference evidence="1 2" key="1">
    <citation type="submission" date="2019-05" db="EMBL/GenBank/DDBJ databases">
        <title>The compact genome of Giardia muris reveals important steps in the evolution of intestinal protozoan parasites.</title>
        <authorList>
            <person name="Xu F."/>
            <person name="Jimenez-Gonzalez A."/>
            <person name="Einarsson E."/>
            <person name="Astvaldsson A."/>
            <person name="Peirasmaki D."/>
            <person name="Eckmann L."/>
            <person name="Andersson J.O."/>
            <person name="Svard S.G."/>
            <person name="Jerlstrom-Hultqvist J."/>
        </authorList>
    </citation>
    <scope>NUCLEOTIDE SEQUENCE [LARGE SCALE GENOMIC DNA]</scope>
    <source>
        <strain evidence="1 2">Roberts-Thomson</strain>
    </source>
</reference>
<organism evidence="1 2">
    <name type="scientific">Giardia muris</name>
    <dbReference type="NCBI Taxonomy" id="5742"/>
    <lineage>
        <taxon>Eukaryota</taxon>
        <taxon>Metamonada</taxon>
        <taxon>Diplomonadida</taxon>
        <taxon>Hexamitidae</taxon>
        <taxon>Giardiinae</taxon>
        <taxon>Giardia</taxon>
    </lineage>
</organism>
<comment type="caution">
    <text evidence="1">The sequence shown here is derived from an EMBL/GenBank/DDBJ whole genome shotgun (WGS) entry which is preliminary data.</text>
</comment>
<dbReference type="AlphaFoldDB" id="A0A4Z1SMD5"/>
<keyword evidence="2" id="KW-1185">Reference proteome</keyword>
<dbReference type="Pfam" id="PF24569">
    <property type="entry name" value="CFAP161"/>
    <property type="match status" value="1"/>
</dbReference>
<accession>A0A4Z1SMD5</accession>
<dbReference type="OrthoDB" id="444540at2759"/>
<dbReference type="PANTHER" id="PTHR24274">
    <property type="entry name" value="CILIA- AND FLAGELLA-ASSOCIATED PROTEIN 161"/>
    <property type="match status" value="1"/>
</dbReference>
<dbReference type="Proteomes" id="UP000315496">
    <property type="component" value="Chromosome 4"/>
</dbReference>
<proteinExistence type="predicted"/>
<dbReference type="PANTHER" id="PTHR24274:SF1">
    <property type="entry name" value="CILIA- AND FLAGELLA-ASSOCIATED PROTEIN 161"/>
    <property type="match status" value="1"/>
</dbReference>
<dbReference type="VEuPathDB" id="GiardiaDB:GMRT_10569"/>
<evidence type="ECO:0000313" key="2">
    <source>
        <dbReference type="Proteomes" id="UP000315496"/>
    </source>
</evidence>
<sequence length="308" mass="34039">MSIPGVTQNIYSCRTMINNWYEERAQREEVLRRYLEREASGDLKAHRVIAQMENILKPAALADARVLFEGDGVLLVNHNARALMLACDPRYPLKEYPDGCRVSLCEGVAPLRRSVFHARRVAQALTDQNLVKYGKRLAYMFTAQELASHETKLSTLSATNAIGEDVPIRYGERINILCDVDMIADSDKFGKIGGAGDEVGLGCVRVPGSSTIHVVIGPLGCLHKDAEFVIEPFHASLRLELEGHPVLLDQPVVVRHCATGHCIGSGEAPKPAPTDLDAPEFLCQCRSVLNQHRRETEPNLFTLTCGRD</sequence>
<name>A0A4Z1SMD5_GIAMU</name>
<dbReference type="GO" id="GO:0031514">
    <property type="term" value="C:motile cilium"/>
    <property type="evidence" value="ECO:0007669"/>
    <property type="project" value="TreeGrafter"/>
</dbReference>
<gene>
    <name evidence="1" type="ORF">GMRT_10569</name>
</gene>
<dbReference type="EMBL" id="VDLU01000004">
    <property type="protein sequence ID" value="TNJ26852.1"/>
    <property type="molecule type" value="Genomic_DNA"/>
</dbReference>
<dbReference type="GO" id="GO:0060271">
    <property type="term" value="P:cilium assembly"/>
    <property type="evidence" value="ECO:0007669"/>
    <property type="project" value="TreeGrafter"/>
</dbReference>
<protein>
    <submittedName>
        <fullName evidence="1">Uncharacterized protein</fullName>
    </submittedName>
</protein>